<evidence type="ECO:0000256" key="1">
    <source>
        <dbReference type="SAM" id="MobiDB-lite"/>
    </source>
</evidence>
<evidence type="ECO:0000313" key="2">
    <source>
        <dbReference type="EMBL" id="EUC56483.1"/>
    </source>
</evidence>
<dbReference type="PANTHER" id="PTHR47161">
    <property type="entry name" value="LYMPHOID-SPECIFIC HELICASE"/>
    <property type="match status" value="1"/>
</dbReference>
<evidence type="ECO:0000313" key="3">
    <source>
        <dbReference type="Proteomes" id="UP000030108"/>
    </source>
</evidence>
<dbReference type="GO" id="GO:0005721">
    <property type="term" value="C:pericentric heterochromatin"/>
    <property type="evidence" value="ECO:0007669"/>
    <property type="project" value="TreeGrafter"/>
</dbReference>
<dbReference type="OrthoDB" id="5857104at2759"/>
<dbReference type="GO" id="GO:0005634">
    <property type="term" value="C:nucleus"/>
    <property type="evidence" value="ECO:0007669"/>
    <property type="project" value="TreeGrafter"/>
</dbReference>
<gene>
    <name evidence="2" type="ORF">RSOL_180200</name>
</gene>
<dbReference type="AlphaFoldDB" id="X8J2B1"/>
<feature type="compositionally biased region" description="Low complexity" evidence="1">
    <location>
        <begin position="40"/>
        <end position="55"/>
    </location>
</feature>
<keyword evidence="2" id="KW-0347">Helicase</keyword>
<organism evidence="2 3">
    <name type="scientific">Rhizoctonia solani AG-3 Rhs1AP</name>
    <dbReference type="NCBI Taxonomy" id="1086054"/>
    <lineage>
        <taxon>Eukaryota</taxon>
        <taxon>Fungi</taxon>
        <taxon>Dikarya</taxon>
        <taxon>Basidiomycota</taxon>
        <taxon>Agaricomycotina</taxon>
        <taxon>Agaricomycetes</taxon>
        <taxon>Cantharellales</taxon>
        <taxon>Ceratobasidiaceae</taxon>
        <taxon>Rhizoctonia</taxon>
    </lineage>
</organism>
<keyword evidence="2" id="KW-0067">ATP-binding</keyword>
<dbReference type="PANTHER" id="PTHR47161:SF1">
    <property type="entry name" value="LYMPHOID-SPECIFIC HELICASE"/>
    <property type="match status" value="1"/>
</dbReference>
<dbReference type="GO" id="GO:0031508">
    <property type="term" value="P:pericentric heterochromatin formation"/>
    <property type="evidence" value="ECO:0007669"/>
    <property type="project" value="TreeGrafter"/>
</dbReference>
<feature type="region of interest" description="Disordered" evidence="1">
    <location>
        <begin position="36"/>
        <end position="55"/>
    </location>
</feature>
<feature type="region of interest" description="Disordered" evidence="1">
    <location>
        <begin position="106"/>
        <end position="128"/>
    </location>
</feature>
<accession>X8J2B1</accession>
<protein>
    <submittedName>
        <fullName evidence="2">Lymphoid-specific helicase, putative</fullName>
    </submittedName>
</protein>
<sequence>MSVQYSGINCKLIQELKQYSSANRLILTGTPLHGEKPLESSLSCTPSSSPSFSAASKVDLATDLPPKKEYILYAQLTNEQKELHQATLDKGVHAYLKKKALDSLEKGEEDVKEDVKDDKRKLRKRTKPVAPAYLLEDDDDTYFEALERDDYDIPEG</sequence>
<proteinExistence type="predicted"/>
<reference evidence="3" key="1">
    <citation type="journal article" date="2014" name="Genome Announc.">
        <title>Draft genome sequence of the plant-pathogenic soil fungus Rhizoctonia solani anastomosis group 3 strain Rhs1AP.</title>
        <authorList>
            <person name="Cubeta M.A."/>
            <person name="Thomas E."/>
            <person name="Dean R.A."/>
            <person name="Jabaji S."/>
            <person name="Neate S.M."/>
            <person name="Tavantzis S."/>
            <person name="Toda T."/>
            <person name="Vilgalys R."/>
            <person name="Bharathan N."/>
            <person name="Fedorova-Abrams N."/>
            <person name="Pakala S.B."/>
            <person name="Pakala S.M."/>
            <person name="Zafar N."/>
            <person name="Joardar V."/>
            <person name="Losada L."/>
            <person name="Nierman W.C."/>
        </authorList>
    </citation>
    <scope>NUCLEOTIDE SEQUENCE [LARGE SCALE GENOMIC DNA]</scope>
    <source>
        <strain evidence="3">AG-3</strain>
    </source>
</reference>
<keyword evidence="2" id="KW-0547">Nucleotide-binding</keyword>
<feature type="non-terminal residue" evidence="2">
    <location>
        <position position="156"/>
    </location>
</feature>
<dbReference type="GO" id="GO:0006346">
    <property type="term" value="P:DNA methylation-dependent constitutive heterochromatin formation"/>
    <property type="evidence" value="ECO:0007669"/>
    <property type="project" value="TreeGrafter"/>
</dbReference>
<comment type="caution">
    <text evidence="2">The sequence shown here is derived from an EMBL/GenBank/DDBJ whole genome shotgun (WGS) entry which is preliminary data.</text>
</comment>
<name>X8J2B1_9AGAM</name>
<keyword evidence="2" id="KW-0378">Hydrolase</keyword>
<dbReference type="GO" id="GO:0044027">
    <property type="term" value="P:negative regulation of gene expression via chromosomal CpG island methylation"/>
    <property type="evidence" value="ECO:0007669"/>
    <property type="project" value="TreeGrafter"/>
</dbReference>
<dbReference type="GO" id="GO:0004386">
    <property type="term" value="F:helicase activity"/>
    <property type="evidence" value="ECO:0007669"/>
    <property type="project" value="UniProtKB-KW"/>
</dbReference>
<dbReference type="GO" id="GO:0003682">
    <property type="term" value="F:chromatin binding"/>
    <property type="evidence" value="ECO:0007669"/>
    <property type="project" value="TreeGrafter"/>
</dbReference>
<dbReference type="Proteomes" id="UP000030108">
    <property type="component" value="Unassembled WGS sequence"/>
</dbReference>
<dbReference type="EMBL" id="JATN01000322">
    <property type="protein sequence ID" value="EUC56483.1"/>
    <property type="molecule type" value="Genomic_DNA"/>
</dbReference>